<dbReference type="AlphaFoldDB" id="A0A176YQU6"/>
<comment type="caution">
    <text evidence="1">The sequence shown here is derived from an EMBL/GenBank/DDBJ whole genome shotgun (WGS) entry which is preliminary data.</text>
</comment>
<accession>A0A176YQU6</accession>
<protein>
    <submittedName>
        <fullName evidence="1">Uncharacterized protein</fullName>
    </submittedName>
</protein>
<sequence>MQGDRVRWRPFGERLSFTQDEEANNLPGHNNGERVLEFMARAIPKLREYEIEGARKLLLLPVKRQMSDQPIISTRQRFQVGALVRCQVIGSITALADNRV</sequence>
<dbReference type="EMBL" id="LUUB01000059">
    <property type="protein sequence ID" value="OAF08736.1"/>
    <property type="molecule type" value="Genomic_DNA"/>
</dbReference>
<dbReference type="Proteomes" id="UP000076959">
    <property type="component" value="Unassembled WGS sequence"/>
</dbReference>
<name>A0A176YQU6_9BRAD</name>
<reference evidence="1 2" key="1">
    <citation type="submission" date="2016-03" db="EMBL/GenBank/DDBJ databases">
        <title>Draft Genome Sequence of the Strain BR 10245 (Bradyrhizobium sp.) isolated from nodules of Centrolobium paraense.</title>
        <authorList>
            <person name="Simoes-Araujo J.L.Sr."/>
            <person name="Barauna A.C."/>
            <person name="Silva K."/>
            <person name="Zilli J.E."/>
        </authorList>
    </citation>
    <scope>NUCLEOTIDE SEQUENCE [LARGE SCALE GENOMIC DNA]</scope>
    <source>
        <strain evidence="1 2">BR 10245</strain>
    </source>
</reference>
<gene>
    <name evidence="1" type="ORF">AYJ54_13880</name>
</gene>
<proteinExistence type="predicted"/>
<evidence type="ECO:0000313" key="1">
    <source>
        <dbReference type="EMBL" id="OAF08736.1"/>
    </source>
</evidence>
<organism evidence="1 2">
    <name type="scientific">Bradyrhizobium centrolobii</name>
    <dbReference type="NCBI Taxonomy" id="1505087"/>
    <lineage>
        <taxon>Bacteria</taxon>
        <taxon>Pseudomonadati</taxon>
        <taxon>Pseudomonadota</taxon>
        <taxon>Alphaproteobacteria</taxon>
        <taxon>Hyphomicrobiales</taxon>
        <taxon>Nitrobacteraceae</taxon>
        <taxon>Bradyrhizobium</taxon>
    </lineage>
</organism>
<keyword evidence="2" id="KW-1185">Reference proteome</keyword>
<evidence type="ECO:0000313" key="2">
    <source>
        <dbReference type="Proteomes" id="UP000076959"/>
    </source>
</evidence>